<comment type="cofactor">
    <cofactor evidence="2 12">
        <name>Mg(2+)</name>
        <dbReference type="ChEBI" id="CHEBI:18420"/>
    </cofactor>
</comment>
<dbReference type="EC" id="4.1.1.19" evidence="12"/>
<dbReference type="NCBIfam" id="NF003763">
    <property type="entry name" value="PRK05354.1"/>
    <property type="match status" value="1"/>
</dbReference>
<dbReference type="InterPro" id="IPR040634">
    <property type="entry name" value="Arg_decarb_HB"/>
</dbReference>
<dbReference type="Pfam" id="PF17944">
    <property type="entry name" value="Arg_decarbox_C"/>
    <property type="match status" value="1"/>
</dbReference>
<dbReference type="OrthoDB" id="9802658at2"/>
<dbReference type="PROSITE" id="PS00878">
    <property type="entry name" value="ODR_DC_2_1"/>
    <property type="match status" value="1"/>
</dbReference>
<evidence type="ECO:0000256" key="14">
    <source>
        <dbReference type="PIRSR" id="PIRSR600183-50"/>
    </source>
</evidence>
<dbReference type="Pfam" id="PF17810">
    <property type="entry name" value="Arg_decarb_HB"/>
    <property type="match status" value="1"/>
</dbReference>
<dbReference type="Proteomes" id="UP000011704">
    <property type="component" value="Unassembled WGS sequence"/>
</dbReference>
<proteinExistence type="inferred from homology"/>
<dbReference type="FunCoup" id="M1YKN5">
    <property type="interactions" value="119"/>
</dbReference>
<dbReference type="EMBL" id="CAQJ01000063">
    <property type="protein sequence ID" value="CCQ91054.1"/>
    <property type="molecule type" value="Genomic_DNA"/>
</dbReference>
<feature type="domain" description="Orn/DAP/Arg decarboxylase 2 N-terminal" evidence="15">
    <location>
        <begin position="87"/>
        <end position="342"/>
    </location>
</feature>
<comment type="pathway">
    <text evidence="12">Amine and polyamine biosynthesis; agmatine biosynthesis; agmatine from L-arginine: step 1/1.</text>
</comment>
<dbReference type="InterPro" id="IPR022657">
    <property type="entry name" value="De-COase2_CS"/>
</dbReference>
<keyword evidence="9 12" id="KW-0745">Spermidine biosynthesis</keyword>
<evidence type="ECO:0000256" key="8">
    <source>
        <dbReference type="ARBA" id="ARBA00022898"/>
    </source>
</evidence>
<dbReference type="PRINTS" id="PR01180">
    <property type="entry name" value="ARGDCRBXLASE"/>
</dbReference>
<keyword evidence="6 12" id="KW-0210">Decarboxylase</keyword>
<evidence type="ECO:0000256" key="9">
    <source>
        <dbReference type="ARBA" id="ARBA00023066"/>
    </source>
</evidence>
<dbReference type="InterPro" id="IPR041128">
    <property type="entry name" value="Arg_decarbox_C"/>
</dbReference>
<dbReference type="InParanoid" id="M1YKN5"/>
<comment type="function">
    <text evidence="3 12">Catalyzes the biosynthesis of agmatine from arginine.</text>
</comment>
<dbReference type="AlphaFoldDB" id="M1YKN5"/>
<dbReference type="PIRSF" id="PIRSF001336">
    <property type="entry name" value="Arg_decrbxlase"/>
    <property type="match status" value="1"/>
</dbReference>
<dbReference type="HAMAP" id="MF_01417">
    <property type="entry name" value="SpeA"/>
    <property type="match status" value="1"/>
</dbReference>
<feature type="active site" description="Proton donor" evidence="14">
    <location>
        <position position="499"/>
    </location>
</feature>
<keyword evidence="5 12" id="KW-0479">Metal-binding</keyword>
<dbReference type="SUPFAM" id="SSF50621">
    <property type="entry name" value="Alanine racemase C-terminal domain-like"/>
    <property type="match status" value="1"/>
</dbReference>
<keyword evidence="19" id="KW-1185">Reference proteome</keyword>
<dbReference type="PANTHER" id="PTHR43295:SF9">
    <property type="entry name" value="BIOSYNTHETIC ARGININE DECARBOXYLASE"/>
    <property type="match status" value="1"/>
</dbReference>
<dbReference type="Gene3D" id="1.10.287.3440">
    <property type="match status" value="1"/>
</dbReference>
<protein>
    <recommendedName>
        <fullName evidence="12">Biosynthetic arginine decarboxylase</fullName>
        <shortName evidence="12">ADC</shortName>
        <ecNumber evidence="12">4.1.1.19</ecNumber>
    </recommendedName>
</protein>
<evidence type="ECO:0000256" key="11">
    <source>
        <dbReference type="ARBA" id="ARBA00023239"/>
    </source>
</evidence>
<evidence type="ECO:0000259" key="15">
    <source>
        <dbReference type="Pfam" id="PF02784"/>
    </source>
</evidence>
<name>M1YKN5_NITG3</name>
<dbReference type="InterPro" id="IPR009006">
    <property type="entry name" value="Ala_racemase/Decarboxylase_C"/>
</dbReference>
<evidence type="ECO:0000256" key="5">
    <source>
        <dbReference type="ARBA" id="ARBA00022723"/>
    </source>
</evidence>
<accession>M1YKN5</accession>
<dbReference type="NCBIfam" id="TIGR01273">
    <property type="entry name" value="speA"/>
    <property type="match status" value="1"/>
</dbReference>
<dbReference type="HOGENOM" id="CLU_027243_1_0_0"/>
<comment type="similarity">
    <text evidence="4 12">Belongs to the Orn/Lys/Arg decarboxylase class-II family. SpeA subfamily.</text>
</comment>
<dbReference type="GO" id="GO:0033388">
    <property type="term" value="P:putrescine biosynthetic process from arginine"/>
    <property type="evidence" value="ECO:0007669"/>
    <property type="project" value="UniProtKB-ARBA"/>
</dbReference>
<comment type="caution">
    <text evidence="18">The sequence shown here is derived from an EMBL/GenBank/DDBJ whole genome shotgun (WGS) entry which is preliminary data.</text>
</comment>
<gene>
    <name evidence="12 18" type="primary">speA</name>
    <name evidence="18" type="ORF">NITGR_570003</name>
</gene>
<evidence type="ECO:0000256" key="12">
    <source>
        <dbReference type="HAMAP-Rule" id="MF_01417"/>
    </source>
</evidence>
<evidence type="ECO:0000256" key="13">
    <source>
        <dbReference type="PIRSR" id="PIRSR001336-50"/>
    </source>
</evidence>
<evidence type="ECO:0000259" key="17">
    <source>
        <dbReference type="Pfam" id="PF17944"/>
    </source>
</evidence>
<dbReference type="GO" id="GO:0008295">
    <property type="term" value="P:spermidine biosynthetic process"/>
    <property type="evidence" value="ECO:0007669"/>
    <property type="project" value="UniProtKB-UniRule"/>
</dbReference>
<reference evidence="18 19" key="1">
    <citation type="journal article" date="2013" name="Front. Microbiol.">
        <title>The genome of Nitrospina gracilis illuminates the metabolism and evolution of the major marine nitrite oxidizer.</title>
        <authorList>
            <person name="Luecker S."/>
            <person name="Nowka B."/>
            <person name="Rattei T."/>
            <person name="Spieck E."/>
            <person name="and Daims H."/>
        </authorList>
    </citation>
    <scope>NUCLEOTIDE SEQUENCE [LARGE SCALE GENOMIC DNA]</scope>
    <source>
        <strain evidence="18 19">3/211</strain>
    </source>
</reference>
<evidence type="ECO:0000313" key="18">
    <source>
        <dbReference type="EMBL" id="CCQ91054.1"/>
    </source>
</evidence>
<dbReference type="InterPro" id="IPR002985">
    <property type="entry name" value="Arg_decrbxlase"/>
</dbReference>
<dbReference type="Gene3D" id="3.20.20.10">
    <property type="entry name" value="Alanine racemase"/>
    <property type="match status" value="1"/>
</dbReference>
<evidence type="ECO:0000256" key="10">
    <source>
        <dbReference type="ARBA" id="ARBA00023115"/>
    </source>
</evidence>
<sequence>MQKWTIEKSRELYNIDGWGCGYFGINEKGHIIVRPDQANQHTVDLKLLVDDIKAKGYSLPVLIRFSDILKSSIAKLAHAFKKAAVDHNYTGEYHGVYPIKVNQQRQVVEEIVKFGRDHNIGLEAGSKPELHAILAIMDNPEALLICNGYKDESFIRLALMGQKLGKRVFIVVERLSELNMTLRVAKEIGVTPNIGLRIKLFSAGAGRWASSGGEYSKFGLSPMETVEAVEIARKEGALDCIQLIHFHLGSQITNIRRIKNSLKEVGRYYSELMKMGCNLKFIDVGGGLGVDYDGSKSTFASSTNYTVQEYANDVIYHLSEICETENLPHPNIISESGRAMTAYHSILVFNVLEVASFPDSDHDFQIDDDAPSVVQELHYVLEQASNKNITESWHDALDLKDQSQNQFSLGMIALKDKAIADKLFWGICRKIQDLASRLKYMPDELKTLNQRLADKYFCNFSVFQSLPDSWAIDQVFPIVPLQRLNEHPSREATLMDLTCDSDGMIDTFIGNHNMERTLPLHSVNSEPYRIGIFLTGAYQEILGDLHNLFGDTNTVHVSLKKDGTLKYEQIIEGEDVTDVLDYVQFRAEELAGRMAGFLFHSVQNGRLSQEEADQFLNLYKEGLSGYTYLIKPDK</sequence>
<dbReference type="Gene3D" id="2.40.37.10">
    <property type="entry name" value="Lyase, Ornithine Decarboxylase, Chain A, domain 1"/>
    <property type="match status" value="1"/>
</dbReference>
<evidence type="ECO:0000256" key="3">
    <source>
        <dbReference type="ARBA" id="ARBA00002257"/>
    </source>
</evidence>
<dbReference type="GO" id="GO:0006527">
    <property type="term" value="P:L-arginine catabolic process"/>
    <property type="evidence" value="ECO:0007669"/>
    <property type="project" value="InterPro"/>
</dbReference>
<evidence type="ECO:0000256" key="6">
    <source>
        <dbReference type="ARBA" id="ARBA00022793"/>
    </source>
</evidence>
<feature type="domain" description="Arginine decarboxylase C-terminal helical" evidence="17">
    <location>
        <begin position="576"/>
        <end position="629"/>
    </location>
</feature>
<feature type="binding site" evidence="12">
    <location>
        <begin position="282"/>
        <end position="292"/>
    </location>
    <ligand>
        <name>substrate</name>
    </ligand>
</feature>
<keyword evidence="11 12" id="KW-0456">Lyase</keyword>
<feature type="domain" description="Arginine decarboxylase helical bundle" evidence="16">
    <location>
        <begin position="367"/>
        <end position="449"/>
    </location>
</feature>
<keyword evidence="7 12" id="KW-0460">Magnesium</keyword>
<dbReference type="Pfam" id="PF02784">
    <property type="entry name" value="Orn_Arg_deC_N"/>
    <property type="match status" value="1"/>
</dbReference>
<organism evidence="18 19">
    <name type="scientific">Nitrospina gracilis (strain 3/211)</name>
    <dbReference type="NCBI Taxonomy" id="1266370"/>
    <lineage>
        <taxon>Bacteria</taxon>
        <taxon>Pseudomonadati</taxon>
        <taxon>Nitrospinota/Tectimicrobiota group</taxon>
        <taxon>Nitrospinota</taxon>
        <taxon>Nitrospinia</taxon>
        <taxon>Nitrospinales</taxon>
        <taxon>Nitrospinaceae</taxon>
        <taxon>Nitrospina</taxon>
    </lineage>
</organism>
<dbReference type="PROSITE" id="PS00879">
    <property type="entry name" value="ODR_DC_2_2"/>
    <property type="match status" value="1"/>
</dbReference>
<evidence type="ECO:0000256" key="2">
    <source>
        <dbReference type="ARBA" id="ARBA00001946"/>
    </source>
</evidence>
<dbReference type="CDD" id="cd06830">
    <property type="entry name" value="PLPDE_III_ADC"/>
    <property type="match status" value="1"/>
</dbReference>
<dbReference type="InterPro" id="IPR022644">
    <property type="entry name" value="De-COase2_N"/>
</dbReference>
<dbReference type="GO" id="GO:0046872">
    <property type="term" value="F:metal ion binding"/>
    <property type="evidence" value="ECO:0007669"/>
    <property type="project" value="UniProtKB-KW"/>
</dbReference>
<dbReference type="PANTHER" id="PTHR43295">
    <property type="entry name" value="ARGININE DECARBOXYLASE"/>
    <property type="match status" value="1"/>
</dbReference>
<dbReference type="InterPro" id="IPR029066">
    <property type="entry name" value="PLP-binding_barrel"/>
</dbReference>
<evidence type="ECO:0000313" key="19">
    <source>
        <dbReference type="Proteomes" id="UP000011704"/>
    </source>
</evidence>
<dbReference type="SUPFAM" id="SSF51419">
    <property type="entry name" value="PLP-binding barrel"/>
    <property type="match status" value="1"/>
</dbReference>
<dbReference type="STRING" id="1266370.NITGR_570003"/>
<keyword evidence="10 12" id="KW-0620">Polyamine biosynthesis</keyword>
<feature type="modified residue" description="N6-(pyridoxal phosphate)lysine" evidence="12 13">
    <location>
        <position position="100"/>
    </location>
</feature>
<dbReference type="Gene3D" id="1.20.58.930">
    <property type="match status" value="1"/>
</dbReference>
<dbReference type="UniPathway" id="UPA00186">
    <property type="reaction ID" value="UER00284"/>
</dbReference>
<dbReference type="RefSeq" id="WP_005009369.1">
    <property type="nucleotide sequence ID" value="NZ_HG422173.1"/>
</dbReference>
<dbReference type="FunFam" id="3.20.20.10:FF:000001">
    <property type="entry name" value="Biosynthetic arginine decarboxylase"/>
    <property type="match status" value="1"/>
</dbReference>
<dbReference type="InterPro" id="IPR022653">
    <property type="entry name" value="De-COase2_pyr-phos_BS"/>
</dbReference>
<evidence type="ECO:0000256" key="4">
    <source>
        <dbReference type="ARBA" id="ARBA00008357"/>
    </source>
</evidence>
<dbReference type="GO" id="GO:0008792">
    <property type="term" value="F:arginine decarboxylase activity"/>
    <property type="evidence" value="ECO:0007669"/>
    <property type="project" value="UniProtKB-UniRule"/>
</dbReference>
<evidence type="ECO:0000259" key="16">
    <source>
        <dbReference type="Pfam" id="PF17810"/>
    </source>
</evidence>
<dbReference type="InterPro" id="IPR000183">
    <property type="entry name" value="Orn/DAP/Arg_de-COase"/>
</dbReference>
<comment type="catalytic activity">
    <reaction evidence="12">
        <text>L-arginine + H(+) = agmatine + CO2</text>
        <dbReference type="Rhea" id="RHEA:17641"/>
        <dbReference type="ChEBI" id="CHEBI:15378"/>
        <dbReference type="ChEBI" id="CHEBI:16526"/>
        <dbReference type="ChEBI" id="CHEBI:32682"/>
        <dbReference type="ChEBI" id="CHEBI:58145"/>
        <dbReference type="EC" id="4.1.1.19"/>
    </reaction>
</comment>
<evidence type="ECO:0000256" key="1">
    <source>
        <dbReference type="ARBA" id="ARBA00001933"/>
    </source>
</evidence>
<evidence type="ECO:0000256" key="7">
    <source>
        <dbReference type="ARBA" id="ARBA00022842"/>
    </source>
</evidence>
<dbReference type="PRINTS" id="PR01179">
    <property type="entry name" value="ODADCRBXLASE"/>
</dbReference>
<keyword evidence="8 12" id="KW-0663">Pyridoxal phosphate</keyword>
<comment type="cofactor">
    <cofactor evidence="1 12 13">
        <name>pyridoxal 5'-phosphate</name>
        <dbReference type="ChEBI" id="CHEBI:597326"/>
    </cofactor>
</comment>